<evidence type="ECO:0000313" key="2">
    <source>
        <dbReference type="WBParaSite" id="ASIM_0002101501-mRNA-1"/>
    </source>
</evidence>
<sequence>LSESDSSISQVQNLAVENTGLFTALANVAAVIVKVLGGPVSDLATCVSPKNRVKLFTLLSQVAFSGLMWVGPVKSGAIVSMQHSHFVFLIVQFINSVGIIVLPPFVNGIAYDNSWLHWQIILLSIFGSVVICTAVFLFTGEAEPASWTKPRPDYRHRRTTTGDLIVPHPRLMSF</sequence>
<dbReference type="PANTHER" id="PTHR45757">
    <property type="entry name" value="PROTEIN CBG23364-RELATED"/>
    <property type="match status" value="1"/>
</dbReference>
<name>A0A0M3KJ43_ANISI</name>
<dbReference type="GO" id="GO:0016020">
    <property type="term" value="C:membrane"/>
    <property type="evidence" value="ECO:0007669"/>
    <property type="project" value="TreeGrafter"/>
</dbReference>
<evidence type="ECO:0000256" key="1">
    <source>
        <dbReference type="SAM" id="Phobius"/>
    </source>
</evidence>
<keyword evidence="1" id="KW-0812">Transmembrane</keyword>
<dbReference type="WBParaSite" id="ASIM_0002101501-mRNA-1">
    <property type="protein sequence ID" value="ASIM_0002101501-mRNA-1"/>
    <property type="gene ID" value="ASIM_0002101501"/>
</dbReference>
<dbReference type="AlphaFoldDB" id="A0A0M3KJ43"/>
<reference evidence="2" key="1">
    <citation type="submission" date="2017-02" db="UniProtKB">
        <authorList>
            <consortium name="WormBaseParasite"/>
        </authorList>
    </citation>
    <scope>IDENTIFICATION</scope>
</reference>
<proteinExistence type="predicted"/>
<keyword evidence="1" id="KW-1133">Transmembrane helix</keyword>
<accession>A0A0M3KJ43</accession>
<dbReference type="SUPFAM" id="SSF103473">
    <property type="entry name" value="MFS general substrate transporter"/>
    <property type="match status" value="1"/>
</dbReference>
<keyword evidence="1" id="KW-0472">Membrane</keyword>
<dbReference type="InterPro" id="IPR036259">
    <property type="entry name" value="MFS_trans_sf"/>
</dbReference>
<organism evidence="2">
    <name type="scientific">Anisakis simplex</name>
    <name type="common">Herring worm</name>
    <dbReference type="NCBI Taxonomy" id="6269"/>
    <lineage>
        <taxon>Eukaryota</taxon>
        <taxon>Metazoa</taxon>
        <taxon>Ecdysozoa</taxon>
        <taxon>Nematoda</taxon>
        <taxon>Chromadorea</taxon>
        <taxon>Rhabditida</taxon>
        <taxon>Spirurina</taxon>
        <taxon>Ascaridomorpha</taxon>
        <taxon>Ascaridoidea</taxon>
        <taxon>Anisakidae</taxon>
        <taxon>Anisakis</taxon>
        <taxon>Anisakis simplex complex</taxon>
    </lineage>
</organism>
<feature type="transmembrane region" description="Helical" evidence="1">
    <location>
        <begin position="118"/>
        <end position="139"/>
    </location>
</feature>
<feature type="transmembrane region" description="Helical" evidence="1">
    <location>
        <begin position="55"/>
        <end position="73"/>
    </location>
</feature>
<feature type="transmembrane region" description="Helical" evidence="1">
    <location>
        <begin position="85"/>
        <end position="106"/>
    </location>
</feature>
<protein>
    <submittedName>
        <fullName evidence="2">MFS domain-containing protein</fullName>
    </submittedName>
</protein>